<dbReference type="RefSeq" id="WP_272005135.1">
    <property type="nucleotide sequence ID" value="NZ_JAQNDN010000020.1"/>
</dbReference>
<reference evidence="2 3" key="1">
    <citation type="submission" date="2022-11" db="EMBL/GenBank/DDBJ databases">
        <title>Minimal conservation of predation-associated metabolite biosynthetic gene clusters underscores biosynthetic potential of Myxococcota including descriptions for ten novel species: Archangium lansinium sp. nov., Myxococcus landrumus sp. nov., Nannocystis bai.</title>
        <authorList>
            <person name="Ahearne A."/>
            <person name="Stevens C."/>
            <person name="Dowd S."/>
        </authorList>
    </citation>
    <scope>NUCLEOTIDE SEQUENCE [LARGE SCALE GENOMIC DNA]</scope>
    <source>
        <strain evidence="2 3">NCELM</strain>
    </source>
</reference>
<keyword evidence="3" id="KW-1185">Reference proteome</keyword>
<dbReference type="Proteomes" id="UP001217838">
    <property type="component" value="Unassembled WGS sequence"/>
</dbReference>
<comment type="caution">
    <text evidence="2">The sequence shown here is derived from an EMBL/GenBank/DDBJ whole genome shotgun (WGS) entry which is preliminary data.</text>
</comment>
<sequence>MSFEARLVPHRTTWDTFRLTWGPFLAAILIVMLAKALENTAPVAAEAIVSLSAVVFVVGLLYLGFAWRRGPRIAVADGALTLAARRVPVAELRASVAQYVFRSQSRYGSGRFWLPLLCLRFPDGGEVRIACLGGGGRAEGREASPAPHYGLQPHEWEHLATAVDARPG</sequence>
<protein>
    <recommendedName>
        <fullName evidence="4">PH domain-containing protein</fullName>
    </recommendedName>
</protein>
<dbReference type="EMBL" id="JAQNDN010000020">
    <property type="protein sequence ID" value="MDC0672921.1"/>
    <property type="molecule type" value="Genomic_DNA"/>
</dbReference>
<organism evidence="2 3">
    <name type="scientific">Nannocystis radixulma</name>
    <dbReference type="NCBI Taxonomy" id="2995305"/>
    <lineage>
        <taxon>Bacteria</taxon>
        <taxon>Pseudomonadati</taxon>
        <taxon>Myxococcota</taxon>
        <taxon>Polyangia</taxon>
        <taxon>Nannocystales</taxon>
        <taxon>Nannocystaceae</taxon>
        <taxon>Nannocystis</taxon>
    </lineage>
</organism>
<gene>
    <name evidence="2" type="ORF">POL58_34530</name>
</gene>
<feature type="transmembrane region" description="Helical" evidence="1">
    <location>
        <begin position="21"/>
        <end position="37"/>
    </location>
</feature>
<evidence type="ECO:0008006" key="4">
    <source>
        <dbReference type="Google" id="ProtNLM"/>
    </source>
</evidence>
<evidence type="ECO:0000313" key="2">
    <source>
        <dbReference type="EMBL" id="MDC0672921.1"/>
    </source>
</evidence>
<accession>A0ABT5BIY9</accession>
<feature type="transmembrane region" description="Helical" evidence="1">
    <location>
        <begin position="43"/>
        <end position="63"/>
    </location>
</feature>
<evidence type="ECO:0000313" key="3">
    <source>
        <dbReference type="Proteomes" id="UP001217838"/>
    </source>
</evidence>
<keyword evidence="1" id="KW-1133">Transmembrane helix</keyword>
<proteinExistence type="predicted"/>
<evidence type="ECO:0000256" key="1">
    <source>
        <dbReference type="SAM" id="Phobius"/>
    </source>
</evidence>
<keyword evidence="1" id="KW-0472">Membrane</keyword>
<keyword evidence="1" id="KW-0812">Transmembrane</keyword>
<name>A0ABT5BIY9_9BACT</name>